<name>A0AAV5MF08_9ROSI</name>
<sequence>MLQGEWWIPVHDDDALSLKFKRMVDNVTFYGLATLEWEVPEEACPGVYRFRHFGSSKKRRDSPNKYLTGASMVKEIKSKKVSSFIFKVDFEKAYDCVSWDFSDEMMGRLGFDKKWRTWIGECLQTASISILANGSPIDEFKMERGLRQGDLIAPFLFLIIVEGLNVLIESAISKELFQGVDISPFGLNISHLQFADDTIIIGKANLGNIKALKGMLRWFELISGLKINFGKSVMHSLYVFDE</sequence>
<dbReference type="Pfam" id="PF00078">
    <property type="entry name" value="RVT_1"/>
    <property type="match status" value="1"/>
</dbReference>
<comment type="caution">
    <text evidence="2">The sequence shown here is derived from an EMBL/GenBank/DDBJ whole genome shotgun (WGS) entry which is preliminary data.</text>
</comment>
<dbReference type="AlphaFoldDB" id="A0AAV5MF08"/>
<keyword evidence="3" id="KW-1185">Reference proteome</keyword>
<proteinExistence type="predicted"/>
<evidence type="ECO:0000313" key="2">
    <source>
        <dbReference type="EMBL" id="GKV47448.1"/>
    </source>
</evidence>
<protein>
    <recommendedName>
        <fullName evidence="1">Reverse transcriptase domain-containing protein</fullName>
    </recommendedName>
</protein>
<dbReference type="PROSITE" id="PS50878">
    <property type="entry name" value="RT_POL"/>
    <property type="match status" value="1"/>
</dbReference>
<dbReference type="EMBL" id="BPVZ01000228">
    <property type="protein sequence ID" value="GKV47448.1"/>
    <property type="molecule type" value="Genomic_DNA"/>
</dbReference>
<reference evidence="2 3" key="1">
    <citation type="journal article" date="2021" name="Commun. Biol.">
        <title>The genome of Shorea leprosula (Dipterocarpaceae) highlights the ecological relevance of drought in aseasonal tropical rainforests.</title>
        <authorList>
            <person name="Ng K.K.S."/>
            <person name="Kobayashi M.J."/>
            <person name="Fawcett J.A."/>
            <person name="Hatakeyama M."/>
            <person name="Paape T."/>
            <person name="Ng C.H."/>
            <person name="Ang C.C."/>
            <person name="Tnah L.H."/>
            <person name="Lee C.T."/>
            <person name="Nishiyama T."/>
            <person name="Sese J."/>
            <person name="O'Brien M.J."/>
            <person name="Copetti D."/>
            <person name="Mohd Noor M.I."/>
            <person name="Ong R.C."/>
            <person name="Putra M."/>
            <person name="Sireger I.Z."/>
            <person name="Indrioko S."/>
            <person name="Kosugi Y."/>
            <person name="Izuno A."/>
            <person name="Isagi Y."/>
            <person name="Lee S.L."/>
            <person name="Shimizu K.K."/>
        </authorList>
    </citation>
    <scope>NUCLEOTIDE SEQUENCE [LARGE SCALE GENOMIC DNA]</scope>
    <source>
        <strain evidence="2">214</strain>
    </source>
</reference>
<accession>A0AAV5MF08</accession>
<feature type="domain" description="Reverse transcriptase" evidence="1">
    <location>
        <begin position="1"/>
        <end position="242"/>
    </location>
</feature>
<dbReference type="InterPro" id="IPR038445">
    <property type="entry name" value="NCDase_C_sf"/>
</dbReference>
<dbReference type="PANTHER" id="PTHR31635">
    <property type="entry name" value="REVERSE TRANSCRIPTASE DOMAIN-CONTAINING PROTEIN-RELATED"/>
    <property type="match status" value="1"/>
</dbReference>
<organism evidence="2 3">
    <name type="scientific">Rubroshorea leprosula</name>
    <dbReference type="NCBI Taxonomy" id="152421"/>
    <lineage>
        <taxon>Eukaryota</taxon>
        <taxon>Viridiplantae</taxon>
        <taxon>Streptophyta</taxon>
        <taxon>Embryophyta</taxon>
        <taxon>Tracheophyta</taxon>
        <taxon>Spermatophyta</taxon>
        <taxon>Magnoliopsida</taxon>
        <taxon>eudicotyledons</taxon>
        <taxon>Gunneridae</taxon>
        <taxon>Pentapetalae</taxon>
        <taxon>rosids</taxon>
        <taxon>malvids</taxon>
        <taxon>Malvales</taxon>
        <taxon>Dipterocarpaceae</taxon>
        <taxon>Rubroshorea</taxon>
    </lineage>
</organism>
<gene>
    <name evidence="2" type="ORF">SLEP1_g54350</name>
</gene>
<dbReference type="PANTHER" id="PTHR31635:SF196">
    <property type="entry name" value="REVERSE TRANSCRIPTASE DOMAIN-CONTAINING PROTEIN-RELATED"/>
    <property type="match status" value="1"/>
</dbReference>
<dbReference type="Gene3D" id="2.60.40.2300">
    <property type="entry name" value="Neutral/alkaline non-lysosomal ceramidase, C-terminal domain"/>
    <property type="match status" value="1"/>
</dbReference>
<evidence type="ECO:0000313" key="3">
    <source>
        <dbReference type="Proteomes" id="UP001054252"/>
    </source>
</evidence>
<evidence type="ECO:0000259" key="1">
    <source>
        <dbReference type="PROSITE" id="PS50878"/>
    </source>
</evidence>
<dbReference type="Proteomes" id="UP001054252">
    <property type="component" value="Unassembled WGS sequence"/>
</dbReference>
<dbReference type="InterPro" id="IPR000477">
    <property type="entry name" value="RT_dom"/>
</dbReference>